<dbReference type="PROSITE" id="PS00139">
    <property type="entry name" value="THIOL_PROTEASE_CYS"/>
    <property type="match status" value="1"/>
</dbReference>
<keyword evidence="1" id="KW-0732">Signal</keyword>
<dbReference type="InterPro" id="IPR000668">
    <property type="entry name" value="Peptidase_C1A_C"/>
</dbReference>
<dbReference type="Pfam" id="PF03051">
    <property type="entry name" value="Peptidase_C1_2"/>
    <property type="match status" value="1"/>
</dbReference>
<dbReference type="GO" id="GO:0070005">
    <property type="term" value="F:cysteine-type aminopeptidase activity"/>
    <property type="evidence" value="ECO:0007669"/>
    <property type="project" value="InterPro"/>
</dbReference>
<name>A0A2V4AB46_9BACT</name>
<keyword evidence="4" id="KW-1185">Reference proteome</keyword>
<reference evidence="3 4" key="1">
    <citation type="submission" date="2018-05" db="EMBL/GenBank/DDBJ databases">
        <title>Marinifilum breve JC075T sp. nov., a marine bacterium isolated from Yongle Blue Hole in the South China Sea.</title>
        <authorList>
            <person name="Fu T."/>
        </authorList>
    </citation>
    <scope>NUCLEOTIDE SEQUENCE [LARGE SCALE GENOMIC DNA]</scope>
    <source>
        <strain evidence="3 4">JC075</strain>
    </source>
</reference>
<evidence type="ECO:0000259" key="2">
    <source>
        <dbReference type="Pfam" id="PF00112"/>
    </source>
</evidence>
<dbReference type="SUPFAM" id="SSF54001">
    <property type="entry name" value="Cysteine proteinases"/>
    <property type="match status" value="1"/>
</dbReference>
<dbReference type="RefSeq" id="WP_110360805.1">
    <property type="nucleotide sequence ID" value="NZ_QFLI01000004.1"/>
</dbReference>
<evidence type="ECO:0000256" key="1">
    <source>
        <dbReference type="SAM" id="SignalP"/>
    </source>
</evidence>
<proteinExistence type="predicted"/>
<dbReference type="InterPro" id="IPR038765">
    <property type="entry name" value="Papain-like_cys_pep_sf"/>
</dbReference>
<dbReference type="Proteomes" id="UP000248079">
    <property type="component" value="Unassembled WGS sequence"/>
</dbReference>
<protein>
    <submittedName>
        <fullName evidence="3">Peptidase C1</fullName>
    </submittedName>
</protein>
<dbReference type="Pfam" id="PF00112">
    <property type="entry name" value="Peptidase_C1"/>
    <property type="match status" value="1"/>
</dbReference>
<dbReference type="GO" id="GO:0006508">
    <property type="term" value="P:proteolysis"/>
    <property type="evidence" value="ECO:0007669"/>
    <property type="project" value="InterPro"/>
</dbReference>
<gene>
    <name evidence="3" type="ORF">DF185_11020</name>
</gene>
<feature type="domain" description="Peptidase C1A papain C-terminal" evidence="2">
    <location>
        <begin position="83"/>
        <end position="158"/>
    </location>
</feature>
<feature type="signal peptide" evidence="1">
    <location>
        <begin position="1"/>
        <end position="19"/>
    </location>
</feature>
<dbReference type="InterPro" id="IPR000169">
    <property type="entry name" value="Pept_cys_AS"/>
</dbReference>
<dbReference type="InterPro" id="IPR004134">
    <property type="entry name" value="Peptidase_C1B"/>
</dbReference>
<dbReference type="Gene3D" id="3.90.70.10">
    <property type="entry name" value="Cysteine proteinases"/>
    <property type="match status" value="1"/>
</dbReference>
<comment type="caution">
    <text evidence="3">The sequence shown here is derived from an EMBL/GenBank/DDBJ whole genome shotgun (WGS) entry which is preliminary data.</text>
</comment>
<organism evidence="3 4">
    <name type="scientific">Marinifilum breve</name>
    <dbReference type="NCBI Taxonomy" id="2184082"/>
    <lineage>
        <taxon>Bacteria</taxon>
        <taxon>Pseudomonadati</taxon>
        <taxon>Bacteroidota</taxon>
        <taxon>Bacteroidia</taxon>
        <taxon>Marinilabiliales</taxon>
        <taxon>Marinifilaceae</taxon>
    </lineage>
</organism>
<dbReference type="OrthoDB" id="1111399at2"/>
<evidence type="ECO:0000313" key="4">
    <source>
        <dbReference type="Proteomes" id="UP000248079"/>
    </source>
</evidence>
<accession>A0A2V4AB46</accession>
<evidence type="ECO:0000313" key="3">
    <source>
        <dbReference type="EMBL" id="PXY01174.1"/>
    </source>
</evidence>
<dbReference type="AlphaFoldDB" id="A0A2V4AB46"/>
<dbReference type="EMBL" id="QFLI01000004">
    <property type="protein sequence ID" value="PXY01174.1"/>
    <property type="molecule type" value="Genomic_DNA"/>
</dbReference>
<sequence length="415" mass="48512">MKKILIVLMAVAVSSSVFAQQKQDKSKFKEYEPGYYQNSILKDIRMVDAQLEKKAVDKRFFMDQSSYDLPNKIELYKDNTEWAYPTISQGNTGTCWCFSTTSFYESEVYRLHKKKVDISELYTVYCEYIEKARRFIQERGDSMFGQGAEGNSVARMWKIYGACPQSAYTGLLNGRKFHTHEKMYTEMMAFLNGLKKSNAWNEEEALATIKSIMDHYMGTPPTKFTVEGKEYTPKTYLKDYLKLNPDDYVEILSYKQEPYWKQVEYKVPDNWWHSEEYYNVPLDEYMESIKKAIRKGYTMSIGGDVSEAGFLRTTNCAMVPSFDIPSAYINEDARQFRFSNGSTTDDHGMHLVGYYVDKEGKDWYLIKDSSSGSRNIDENSAEFGYYFFHEDYVKLKMMGYTIHKDAVKDLLKKFK</sequence>
<feature type="chain" id="PRO_5015998586" evidence="1">
    <location>
        <begin position="20"/>
        <end position="415"/>
    </location>
</feature>